<sequence>DVCSLYRQDQEVCAAILCSLLPSIRCLGRTPPVSEQEDEMAHIKGALLKVISGF</sequence>
<feature type="non-terminal residue" evidence="1">
    <location>
        <position position="1"/>
    </location>
</feature>
<comment type="caution">
    <text evidence="1">The sequence shown here is derived from an EMBL/GenBank/DDBJ whole genome shotgun (WGS) entry which is preliminary data.</text>
</comment>
<reference evidence="1 2" key="1">
    <citation type="submission" date="2024-05" db="EMBL/GenBank/DDBJ databases">
        <title>Genome sequencing and assembly of Indian major carp, Cirrhinus mrigala (Hamilton, 1822).</title>
        <authorList>
            <person name="Mohindra V."/>
            <person name="Chowdhury L.M."/>
            <person name="Lal K."/>
            <person name="Jena J.K."/>
        </authorList>
    </citation>
    <scope>NUCLEOTIDE SEQUENCE [LARGE SCALE GENOMIC DNA]</scope>
    <source>
        <strain evidence="1">CM1030</strain>
        <tissue evidence="1">Blood</tissue>
    </source>
</reference>
<dbReference type="Proteomes" id="UP001529510">
    <property type="component" value="Unassembled WGS sequence"/>
</dbReference>
<accession>A0ABD0PIP7</accession>
<evidence type="ECO:0000313" key="2">
    <source>
        <dbReference type="Proteomes" id="UP001529510"/>
    </source>
</evidence>
<organism evidence="1 2">
    <name type="scientific">Cirrhinus mrigala</name>
    <name type="common">Mrigala</name>
    <dbReference type="NCBI Taxonomy" id="683832"/>
    <lineage>
        <taxon>Eukaryota</taxon>
        <taxon>Metazoa</taxon>
        <taxon>Chordata</taxon>
        <taxon>Craniata</taxon>
        <taxon>Vertebrata</taxon>
        <taxon>Euteleostomi</taxon>
        <taxon>Actinopterygii</taxon>
        <taxon>Neopterygii</taxon>
        <taxon>Teleostei</taxon>
        <taxon>Ostariophysi</taxon>
        <taxon>Cypriniformes</taxon>
        <taxon>Cyprinidae</taxon>
        <taxon>Labeoninae</taxon>
        <taxon>Labeonini</taxon>
        <taxon>Cirrhinus</taxon>
    </lineage>
</organism>
<evidence type="ECO:0000313" key="1">
    <source>
        <dbReference type="EMBL" id="KAL0173767.1"/>
    </source>
</evidence>
<name>A0ABD0PIP7_CIRMR</name>
<gene>
    <name evidence="1" type="ORF">M9458_029735</name>
</gene>
<keyword evidence="2" id="KW-1185">Reference proteome</keyword>
<dbReference type="AlphaFoldDB" id="A0ABD0PIP7"/>
<dbReference type="EMBL" id="JAMKFB020000015">
    <property type="protein sequence ID" value="KAL0173767.1"/>
    <property type="molecule type" value="Genomic_DNA"/>
</dbReference>
<feature type="non-terminal residue" evidence="1">
    <location>
        <position position="54"/>
    </location>
</feature>
<proteinExistence type="predicted"/>
<protein>
    <submittedName>
        <fullName evidence="1">Uncharacterized protein</fullName>
    </submittedName>
</protein>